<keyword evidence="8 11" id="KW-0238">DNA-binding</keyword>
<dbReference type="GO" id="GO:0015074">
    <property type="term" value="P:DNA integration"/>
    <property type="evidence" value="ECO:0007669"/>
    <property type="project" value="UniProtKB-KW"/>
</dbReference>
<evidence type="ECO:0000259" key="12">
    <source>
        <dbReference type="PROSITE" id="PS51898"/>
    </source>
</evidence>
<dbReference type="PROSITE" id="PS51898">
    <property type="entry name" value="TYR_RECOMBINASE"/>
    <property type="match status" value="1"/>
</dbReference>
<dbReference type="PANTHER" id="PTHR30349:SF77">
    <property type="entry name" value="TYROSINE RECOMBINASE XERC"/>
    <property type="match status" value="1"/>
</dbReference>
<comment type="similarity">
    <text evidence="3">Belongs to the 'phage' integrase family.</text>
</comment>
<dbReference type="AlphaFoldDB" id="A0A5P6VPA3"/>
<evidence type="ECO:0000259" key="13">
    <source>
        <dbReference type="PROSITE" id="PS51900"/>
    </source>
</evidence>
<feature type="domain" description="Core-binding (CB)" evidence="13">
    <location>
        <begin position="22"/>
        <end position="117"/>
    </location>
</feature>
<evidence type="ECO:0000256" key="4">
    <source>
        <dbReference type="ARBA" id="ARBA00022490"/>
    </source>
</evidence>
<dbReference type="EMBL" id="CP043028">
    <property type="protein sequence ID" value="QFJ54280.1"/>
    <property type="molecule type" value="Genomic_DNA"/>
</dbReference>
<evidence type="ECO:0000256" key="5">
    <source>
        <dbReference type="ARBA" id="ARBA00022618"/>
    </source>
</evidence>
<dbReference type="InterPro" id="IPR004107">
    <property type="entry name" value="Integrase_SAM-like_N"/>
</dbReference>
<dbReference type="PANTHER" id="PTHR30349">
    <property type="entry name" value="PHAGE INTEGRASE-RELATED"/>
    <property type="match status" value="1"/>
</dbReference>
<dbReference type="GO" id="GO:0006310">
    <property type="term" value="P:DNA recombination"/>
    <property type="evidence" value="ECO:0007669"/>
    <property type="project" value="UniProtKB-KW"/>
</dbReference>
<evidence type="ECO:0000313" key="14">
    <source>
        <dbReference type="EMBL" id="QFJ54280.1"/>
    </source>
</evidence>
<name>A0A5P6VPA3_PSEXY</name>
<dbReference type="InterPro" id="IPR010998">
    <property type="entry name" value="Integrase_recombinase_N"/>
</dbReference>
<evidence type="ECO:0000256" key="6">
    <source>
        <dbReference type="ARBA" id="ARBA00022829"/>
    </source>
</evidence>
<keyword evidence="5" id="KW-0132">Cell division</keyword>
<dbReference type="SUPFAM" id="SSF56349">
    <property type="entry name" value="DNA breaking-rejoining enzymes"/>
    <property type="match status" value="1"/>
</dbReference>
<feature type="domain" description="Tyr recombinase" evidence="12">
    <location>
        <begin position="138"/>
        <end position="335"/>
    </location>
</feature>
<dbReference type="Proteomes" id="UP000327030">
    <property type="component" value="Chromosome 1"/>
</dbReference>
<evidence type="ECO:0000256" key="11">
    <source>
        <dbReference type="PROSITE-ProRule" id="PRU01248"/>
    </source>
</evidence>
<dbReference type="Gene3D" id="1.10.150.130">
    <property type="match status" value="1"/>
</dbReference>
<reference evidence="15" key="1">
    <citation type="submission" date="2019-08" db="EMBL/GenBank/DDBJ databases">
        <title>Complete Genome Sequence of the Polysaccharide-Degrading Rumen Bacterium Pseudobutyrivibrio xylanivorans MA3014.</title>
        <authorList>
            <person name="Palevich N."/>
            <person name="Maclean P.H."/>
            <person name="Kelly W.J."/>
            <person name="Leahy S.C."/>
            <person name="Rakonjac J."/>
            <person name="Attwood G.T."/>
        </authorList>
    </citation>
    <scope>NUCLEOTIDE SEQUENCE [LARGE SCALE GENOMIC DNA]</scope>
    <source>
        <strain evidence="15">MA3014</strain>
    </source>
</reference>
<protein>
    <submittedName>
        <fullName evidence="14">Tyrosine-type recombinase/integrase</fullName>
    </submittedName>
</protein>
<proteinExistence type="inferred from homology"/>
<dbReference type="InterPro" id="IPR050090">
    <property type="entry name" value="Tyrosine_recombinase_XerCD"/>
</dbReference>
<comment type="function">
    <text evidence="1">Site-specific tyrosine recombinase, which acts by catalyzing the cutting and rejoining of the recombining DNA molecules.</text>
</comment>
<dbReference type="Pfam" id="PF02899">
    <property type="entry name" value="Phage_int_SAM_1"/>
    <property type="match status" value="1"/>
</dbReference>
<comment type="subcellular location">
    <subcellularLocation>
        <location evidence="2">Cytoplasm</location>
    </subcellularLocation>
</comment>
<evidence type="ECO:0000256" key="3">
    <source>
        <dbReference type="ARBA" id="ARBA00008857"/>
    </source>
</evidence>
<dbReference type="Pfam" id="PF00589">
    <property type="entry name" value="Phage_integrase"/>
    <property type="match status" value="1"/>
</dbReference>
<dbReference type="InterPro" id="IPR011010">
    <property type="entry name" value="DNA_brk_join_enz"/>
</dbReference>
<sequence>MSREYRNEVDEKNNVKINELINSMPEFIEDYYDSLVVNGSSTNTIKSYLYEVNVFLRFVATIVKKKSITDLEVTDLDKVTLTKINKFVASSESGATLADTAKRRRLSVVKSIYKFYFKIGAITTNPVIDKEGAKVKEKEVIKLNEHQVRTLLDCIQNQNGVKEHSKAYSEKLIYRDLAIIMVLLGTGMRVSELVGLNISDYDLTTPGQPCFHIIRKGEDEDYVYFVDAVKNVVDDYLEFTRPLLVDSEEKNALFLSTQRKRMGVSSIEKMLKKYCKAAGLPSNISPHKLRATFATTVYKNTNNIYAVKDALHHSSIETSKHYIGDKDERKQEAAIAAASLFS</sequence>
<keyword evidence="9" id="KW-0233">DNA recombination</keyword>
<dbReference type="RefSeq" id="WP_151622774.1">
    <property type="nucleotide sequence ID" value="NZ_CP043028.1"/>
</dbReference>
<evidence type="ECO:0000313" key="15">
    <source>
        <dbReference type="Proteomes" id="UP000327030"/>
    </source>
</evidence>
<keyword evidence="7" id="KW-0229">DNA integration</keyword>
<dbReference type="GO" id="GO:0003677">
    <property type="term" value="F:DNA binding"/>
    <property type="evidence" value="ECO:0007669"/>
    <property type="project" value="UniProtKB-UniRule"/>
</dbReference>
<dbReference type="InterPro" id="IPR013762">
    <property type="entry name" value="Integrase-like_cat_sf"/>
</dbReference>
<evidence type="ECO:0000256" key="8">
    <source>
        <dbReference type="ARBA" id="ARBA00023125"/>
    </source>
</evidence>
<dbReference type="GO" id="GO:0005737">
    <property type="term" value="C:cytoplasm"/>
    <property type="evidence" value="ECO:0007669"/>
    <property type="project" value="UniProtKB-SubCell"/>
</dbReference>
<dbReference type="InterPro" id="IPR002104">
    <property type="entry name" value="Integrase_catalytic"/>
</dbReference>
<organism evidence="14 15">
    <name type="scientific">Pseudobutyrivibrio xylanivorans</name>
    <dbReference type="NCBI Taxonomy" id="185007"/>
    <lineage>
        <taxon>Bacteria</taxon>
        <taxon>Bacillati</taxon>
        <taxon>Bacillota</taxon>
        <taxon>Clostridia</taxon>
        <taxon>Lachnospirales</taxon>
        <taxon>Lachnospiraceae</taxon>
        <taxon>Pseudobutyrivibrio</taxon>
    </lineage>
</organism>
<dbReference type="KEGG" id="pxv:FXF36_05110"/>
<keyword evidence="10" id="KW-0131">Cell cycle</keyword>
<evidence type="ECO:0000256" key="1">
    <source>
        <dbReference type="ARBA" id="ARBA00003283"/>
    </source>
</evidence>
<dbReference type="OrthoDB" id="283809at2"/>
<evidence type="ECO:0000256" key="7">
    <source>
        <dbReference type="ARBA" id="ARBA00022908"/>
    </source>
</evidence>
<evidence type="ECO:0000256" key="10">
    <source>
        <dbReference type="ARBA" id="ARBA00023306"/>
    </source>
</evidence>
<evidence type="ECO:0000256" key="2">
    <source>
        <dbReference type="ARBA" id="ARBA00004496"/>
    </source>
</evidence>
<evidence type="ECO:0000256" key="9">
    <source>
        <dbReference type="ARBA" id="ARBA00023172"/>
    </source>
</evidence>
<keyword evidence="6" id="KW-0159">Chromosome partition</keyword>
<dbReference type="PROSITE" id="PS51900">
    <property type="entry name" value="CB"/>
    <property type="match status" value="1"/>
</dbReference>
<dbReference type="GO" id="GO:0051301">
    <property type="term" value="P:cell division"/>
    <property type="evidence" value="ECO:0007669"/>
    <property type="project" value="UniProtKB-KW"/>
</dbReference>
<dbReference type="InterPro" id="IPR044068">
    <property type="entry name" value="CB"/>
</dbReference>
<gene>
    <name evidence="14" type="ORF">FXF36_05110</name>
</gene>
<dbReference type="GO" id="GO:0007059">
    <property type="term" value="P:chromosome segregation"/>
    <property type="evidence" value="ECO:0007669"/>
    <property type="project" value="UniProtKB-KW"/>
</dbReference>
<keyword evidence="4" id="KW-0963">Cytoplasm</keyword>
<accession>A0A5P6VPA3</accession>
<dbReference type="Gene3D" id="1.10.443.10">
    <property type="entry name" value="Intergrase catalytic core"/>
    <property type="match status" value="1"/>
</dbReference>